<reference evidence="1" key="1">
    <citation type="submission" date="2020-01" db="EMBL/GenBank/DDBJ databases">
        <authorList>
            <person name="Chen W.-M."/>
        </authorList>
    </citation>
    <scope>NUCLEOTIDE SEQUENCE</scope>
    <source>
        <strain evidence="1">CYK-10</strain>
    </source>
</reference>
<dbReference type="GO" id="GO:0005975">
    <property type="term" value="P:carbohydrate metabolic process"/>
    <property type="evidence" value="ECO:0007669"/>
    <property type="project" value="InterPro"/>
</dbReference>
<dbReference type="InterPro" id="IPR011013">
    <property type="entry name" value="Gal_mutarotase_sf_dom"/>
</dbReference>
<sequence>MTTLPLYPDLFTDRLLARNGAIVVRAFTYPTGVQALEIENGAGRVILLPFQGQQVWDATFQGRRLTMETGFTAPVATRDYLRTYGGFFLHCGGTSLGNPGPGDDHPLHGELPNIPYARAELHFGQDQVGRYVELSGEALDRVAFGHAFAFRPRLRLHEGESLFHASLEVENIGGGRMPFFYLAHVNFRPVPGARLTDAQEDDRAIHRRPPNAHDTAAALAWYAQVEKDPGFHRIVPGAEAEVRDMVLTLAPKAGADGWTEARQVDGKHADVVAWKPADLPHLVRWMARHPGFQAMGFALPATARPDGRAQAMRDGQVVWLEPGQRFRTELRFGSQDSV</sequence>
<evidence type="ECO:0000313" key="1">
    <source>
        <dbReference type="EMBL" id="NBZ87164.1"/>
    </source>
</evidence>
<name>A0AAE4YBD6_9RHOB</name>
<dbReference type="AlphaFoldDB" id="A0AAE4YBD6"/>
<dbReference type="InterPro" id="IPR027839">
    <property type="entry name" value="DUF4432"/>
</dbReference>
<dbReference type="GO" id="GO:0003824">
    <property type="term" value="F:catalytic activity"/>
    <property type="evidence" value="ECO:0007669"/>
    <property type="project" value="InterPro"/>
</dbReference>
<keyword evidence="2" id="KW-1185">Reference proteome</keyword>
<dbReference type="Gene3D" id="2.70.98.10">
    <property type="match status" value="1"/>
</dbReference>
<organism evidence="1 2">
    <name type="scientific">Stagnihabitans tardus</name>
    <dbReference type="NCBI Taxonomy" id="2699202"/>
    <lineage>
        <taxon>Bacteria</taxon>
        <taxon>Pseudomonadati</taxon>
        <taxon>Pseudomonadota</taxon>
        <taxon>Alphaproteobacteria</taxon>
        <taxon>Rhodobacterales</taxon>
        <taxon>Paracoccaceae</taxon>
        <taxon>Stagnihabitans</taxon>
    </lineage>
</organism>
<evidence type="ECO:0000313" key="2">
    <source>
        <dbReference type="Proteomes" id="UP001193501"/>
    </source>
</evidence>
<dbReference type="Proteomes" id="UP001193501">
    <property type="component" value="Unassembled WGS sequence"/>
</dbReference>
<dbReference type="RefSeq" id="WP_168773982.1">
    <property type="nucleotide sequence ID" value="NZ_JAABNR010000005.1"/>
</dbReference>
<protein>
    <submittedName>
        <fullName evidence="1">DUF4432 family protein</fullName>
    </submittedName>
</protein>
<dbReference type="GO" id="GO:0030246">
    <property type="term" value="F:carbohydrate binding"/>
    <property type="evidence" value="ECO:0007669"/>
    <property type="project" value="InterPro"/>
</dbReference>
<dbReference type="Pfam" id="PF14486">
    <property type="entry name" value="DUF4432"/>
    <property type="match status" value="1"/>
</dbReference>
<comment type="caution">
    <text evidence="1">The sequence shown here is derived from an EMBL/GenBank/DDBJ whole genome shotgun (WGS) entry which is preliminary data.</text>
</comment>
<gene>
    <name evidence="1" type="ORF">GV832_06185</name>
</gene>
<dbReference type="InterPro" id="IPR014718">
    <property type="entry name" value="GH-type_carb-bd"/>
</dbReference>
<accession>A0AAE4YBD6</accession>
<dbReference type="SUPFAM" id="SSF74650">
    <property type="entry name" value="Galactose mutarotase-like"/>
    <property type="match status" value="1"/>
</dbReference>
<dbReference type="EMBL" id="JAABNR010000005">
    <property type="protein sequence ID" value="NBZ87164.1"/>
    <property type="molecule type" value="Genomic_DNA"/>
</dbReference>
<proteinExistence type="predicted"/>